<proteinExistence type="predicted"/>
<keyword evidence="1" id="KW-0472">Membrane</keyword>
<dbReference type="InterPro" id="IPR025403">
    <property type="entry name" value="TgpA-like_C"/>
</dbReference>
<dbReference type="EMBL" id="BAAAQY010000009">
    <property type="protein sequence ID" value="GAA2241925.1"/>
    <property type="molecule type" value="Genomic_DNA"/>
</dbReference>
<feature type="domain" description="Protein-glutamine gamma-glutamyltransferase-like C-terminal" evidence="2">
    <location>
        <begin position="126"/>
        <end position="196"/>
    </location>
</feature>
<comment type="caution">
    <text evidence="3">The sequence shown here is derived from an EMBL/GenBank/DDBJ whole genome shotgun (WGS) entry which is preliminary data.</text>
</comment>
<dbReference type="RefSeq" id="WP_259480488.1">
    <property type="nucleotide sequence ID" value="NZ_BAAAQY010000009.1"/>
</dbReference>
<dbReference type="Proteomes" id="UP001500929">
    <property type="component" value="Unassembled WGS sequence"/>
</dbReference>
<keyword evidence="1" id="KW-1133">Transmembrane helix</keyword>
<evidence type="ECO:0000259" key="2">
    <source>
        <dbReference type="Pfam" id="PF13559"/>
    </source>
</evidence>
<evidence type="ECO:0000313" key="4">
    <source>
        <dbReference type="Proteomes" id="UP001500929"/>
    </source>
</evidence>
<organism evidence="3 4">
    <name type="scientific">Herbiconiux moechotypicola</name>
    <dbReference type="NCBI Taxonomy" id="637393"/>
    <lineage>
        <taxon>Bacteria</taxon>
        <taxon>Bacillati</taxon>
        <taxon>Actinomycetota</taxon>
        <taxon>Actinomycetes</taxon>
        <taxon>Micrococcales</taxon>
        <taxon>Microbacteriaceae</taxon>
        <taxon>Herbiconiux</taxon>
    </lineage>
</organism>
<protein>
    <recommendedName>
        <fullName evidence="2">Protein-glutamine gamma-glutamyltransferase-like C-terminal domain-containing protein</fullName>
    </recommendedName>
</protein>
<feature type="transmembrane region" description="Helical" evidence="1">
    <location>
        <begin position="57"/>
        <end position="78"/>
    </location>
</feature>
<keyword evidence="4" id="KW-1185">Reference proteome</keyword>
<keyword evidence="1" id="KW-0812">Transmembrane</keyword>
<reference evidence="3 4" key="1">
    <citation type="journal article" date="2019" name="Int. J. Syst. Evol. Microbiol.">
        <title>The Global Catalogue of Microorganisms (GCM) 10K type strain sequencing project: providing services to taxonomists for standard genome sequencing and annotation.</title>
        <authorList>
            <consortium name="The Broad Institute Genomics Platform"/>
            <consortium name="The Broad Institute Genome Sequencing Center for Infectious Disease"/>
            <person name="Wu L."/>
            <person name="Ma J."/>
        </authorList>
    </citation>
    <scope>NUCLEOTIDE SEQUENCE [LARGE SCALE GENOMIC DNA]</scope>
    <source>
        <strain evidence="3 4">JCM 16117</strain>
    </source>
</reference>
<evidence type="ECO:0000256" key="1">
    <source>
        <dbReference type="SAM" id="Phobius"/>
    </source>
</evidence>
<accession>A0ABN3DUE8</accession>
<evidence type="ECO:0000313" key="3">
    <source>
        <dbReference type="EMBL" id="GAA2241925.1"/>
    </source>
</evidence>
<gene>
    <name evidence="3" type="ORF">GCM10009851_29080</name>
</gene>
<name>A0ABN3DUE8_9MICO</name>
<sequence length="219" mass="23212">MIAPVEPGADEAREWLLGELSKPPYQAARPTWFDLVSQAIGDWIASLRVPDGSGLGGLLPVIAVAVVVVLLVIAVIVFGRPRLNRRSAVAPGSLFGDDDTRSSAELRASAERAAAAGDFGTAVQEAFRALARRLAERTVVMTGPGSTAQDFAARAGRSFPPRADELRACAALFDGVRYLDRPGTRDGYERVHALDRLLDAERPVALDAVAPQTVSAGRA</sequence>
<dbReference type="Pfam" id="PF13559">
    <property type="entry name" value="DUF4129"/>
    <property type="match status" value="1"/>
</dbReference>